<dbReference type="EMBL" id="RJUJ01000003">
    <property type="protein sequence ID" value="ROH83482.1"/>
    <property type="molecule type" value="Genomic_DNA"/>
</dbReference>
<comment type="caution">
    <text evidence="2">The sequence shown here is derived from an EMBL/GenBank/DDBJ whole genome shotgun (WGS) entry which is preliminary data.</text>
</comment>
<accession>A0A3N0UNF7</accession>
<protein>
    <submittedName>
        <fullName evidence="2">Membrane protein YpdK</fullName>
    </submittedName>
</protein>
<reference evidence="2 3" key="1">
    <citation type="submission" date="2018-10" db="EMBL/GenBank/DDBJ databases">
        <title>New species genome.</title>
        <authorList>
            <person name="Li Y."/>
        </authorList>
    </citation>
    <scope>NUCLEOTIDE SEQUENCE [LARGE SCALE GENOMIC DNA]</scope>
    <source>
        <strain evidence="2 3">L6_4B</strain>
    </source>
</reference>
<name>A0A3N0UNF7_9GAMM</name>
<keyword evidence="1" id="KW-0812">Transmembrane</keyword>
<gene>
    <name evidence="2" type="ORF">EC392_04090</name>
</gene>
<dbReference type="Proteomes" id="UP000274511">
    <property type="component" value="Unassembled WGS sequence"/>
</dbReference>
<evidence type="ECO:0000313" key="2">
    <source>
        <dbReference type="EMBL" id="ROH83482.1"/>
    </source>
</evidence>
<sequence length="24" mass="2911">MKYFFIAVLFTLVLWIGIFMLMVN</sequence>
<keyword evidence="1" id="KW-0472">Membrane</keyword>
<evidence type="ECO:0000256" key="1">
    <source>
        <dbReference type="SAM" id="Phobius"/>
    </source>
</evidence>
<organism evidence="2 3">
    <name type="scientific">Lonsdalea populi</name>
    <dbReference type="NCBI Taxonomy" id="1172565"/>
    <lineage>
        <taxon>Bacteria</taxon>
        <taxon>Pseudomonadati</taxon>
        <taxon>Pseudomonadota</taxon>
        <taxon>Gammaproteobacteria</taxon>
        <taxon>Enterobacterales</taxon>
        <taxon>Pectobacteriaceae</taxon>
        <taxon>Lonsdalea</taxon>
    </lineage>
</organism>
<feature type="transmembrane region" description="Helical" evidence="1">
    <location>
        <begin position="6"/>
        <end position="23"/>
    </location>
</feature>
<evidence type="ECO:0000313" key="3">
    <source>
        <dbReference type="Proteomes" id="UP000274511"/>
    </source>
</evidence>
<proteinExistence type="predicted"/>
<keyword evidence="1" id="KW-1133">Transmembrane helix</keyword>
<dbReference type="AlphaFoldDB" id="A0A3N0UNF7"/>